<dbReference type="AlphaFoldDB" id="A0A936ZYF9"/>
<accession>A0A936ZYF9</accession>
<dbReference type="SUPFAM" id="SSF49265">
    <property type="entry name" value="Fibronectin type III"/>
    <property type="match status" value="2"/>
</dbReference>
<organism evidence="1 2">
    <name type="scientific">Aquimarina mytili</name>
    <dbReference type="NCBI Taxonomy" id="874423"/>
    <lineage>
        <taxon>Bacteria</taxon>
        <taxon>Pseudomonadati</taxon>
        <taxon>Bacteroidota</taxon>
        <taxon>Flavobacteriia</taxon>
        <taxon>Flavobacteriales</taxon>
        <taxon>Flavobacteriaceae</taxon>
        <taxon>Aquimarina</taxon>
    </lineage>
</organism>
<evidence type="ECO:0008006" key="3">
    <source>
        <dbReference type="Google" id="ProtNLM"/>
    </source>
</evidence>
<dbReference type="Gene3D" id="2.60.40.10">
    <property type="entry name" value="Immunoglobulins"/>
    <property type="match status" value="3"/>
</dbReference>
<name>A0A936ZYF9_9FLAO</name>
<dbReference type="InterPro" id="IPR036116">
    <property type="entry name" value="FN3_sf"/>
</dbReference>
<protein>
    <recommendedName>
        <fullName evidence="3">Fibronectin type-III domain-containing protein</fullName>
    </recommendedName>
</protein>
<dbReference type="EMBL" id="JAERQJ010000004">
    <property type="protein sequence ID" value="MBL0684195.1"/>
    <property type="molecule type" value="Genomic_DNA"/>
</dbReference>
<sequence length="312" mass="34696">MKKLSIYLIGLCISFCTLFSCEEVLFEEDLTDKRIVLIAPTDSTTVRNTSVAFSWEAVDLATNYRLQVAQPNFENASQVVLDTTIVATSFTASLLKNEYQWRVRAQNPGSVTPYTTAMFTVIESEDFSSTEVILIAPMENEITNTANVDLQWQSITDAKTYRIQLLNNSDQVIQEEATTTTSISVTFPEGVTKWQVRAENDTQSTLYTTRTLTLDSMAPNQPVAVTPANNATQSDTVVSFSWTREAVAGTTEIDSIYVYKDVALTELATKDEVTSPSDITLETGTTYFWFIKAFDQAGNESDPSDVSRFTIN</sequence>
<dbReference type="Proteomes" id="UP000651057">
    <property type="component" value="Unassembled WGS sequence"/>
</dbReference>
<dbReference type="InterPro" id="IPR013783">
    <property type="entry name" value="Ig-like_fold"/>
</dbReference>
<dbReference type="PROSITE" id="PS51257">
    <property type="entry name" value="PROKAR_LIPOPROTEIN"/>
    <property type="match status" value="1"/>
</dbReference>
<gene>
    <name evidence="1" type="ORF">JJQ60_11755</name>
</gene>
<evidence type="ECO:0000313" key="2">
    <source>
        <dbReference type="Proteomes" id="UP000651057"/>
    </source>
</evidence>
<dbReference type="RefSeq" id="WP_201919956.1">
    <property type="nucleotide sequence ID" value="NZ_BAABAX010000003.1"/>
</dbReference>
<reference evidence="1" key="1">
    <citation type="submission" date="2021-01" db="EMBL/GenBank/DDBJ databases">
        <authorList>
            <person name="Zhong Y.L."/>
        </authorList>
    </citation>
    <scope>NUCLEOTIDE SEQUENCE</scope>
    <source>
        <strain evidence="1">KCTC 23302</strain>
    </source>
</reference>
<comment type="caution">
    <text evidence="1">The sequence shown here is derived from an EMBL/GenBank/DDBJ whole genome shotgun (WGS) entry which is preliminary data.</text>
</comment>
<evidence type="ECO:0000313" key="1">
    <source>
        <dbReference type="EMBL" id="MBL0684195.1"/>
    </source>
</evidence>
<keyword evidence="2" id="KW-1185">Reference proteome</keyword>
<proteinExistence type="predicted"/>